<keyword evidence="2" id="KW-1185">Reference proteome</keyword>
<gene>
    <name evidence="1" type="ORF">N8T08_002152</name>
</gene>
<proteinExistence type="predicted"/>
<sequence>MDKLRFLKAPLRGDQSSTEELIQTADNKEAGEKKAHPPAGHNYWKPFFLSGTAALGFAVTFAAIIIGLAVLYTQSLAHNGITTTKNNLHYLWTYGPTALFTVILVYWGLLEYQAKLLGPWRAMAGSGASARDSIFLDLISPWNILVLPKAVSNKLPVPFLAIVGSLLIRLLIILSTGLLVSERVSVTHTDLPLVVWRNFTNAPDFQPERTDRRIARVVTGVQKWNLSDPLGTHNGYAFPVINASRSSISPDTVVTFNTSVFTADLTCEVAAEDFTFSTTNVNKNGYPATDTTIDVPGTGGSFTCSAPGDTNPGSRGCPQLNVTFPSCDNPQPFRMFFSQGIQPYETDIRLSDATDEYPFRCKQGEPAESVAVLIRGIERPSRNRFEVDLTSLLCRPRYSIRHVPISLRNNELTPDTLAHLGDTLEDGNTDQLEGLSIWDLYTAAGPVTQLSGDSKELNGTFTKEFLETRFNSAAAQLVRAYFMGPSGDTIPAEVTEEEERLIVREFPFIFMEVILGLLCFVCLALWSLSQPHLCPRDPGSIGGLATILARSPLLMGFLKGVSTTPLQKLEAAVAKTSYHTATTEGEDGASFAIVPAGETEMRSASPIGDATSGLSKWWQPIIVRTPSKIGVTSFTGALIVALEVLSKYSSSNDGIATVGNGEYIKYTWVYIPTFIMVAASLLYGMLDAAAVLFQPYTVLHRGGRFTGTVMLEDLAGKMAPAALISCLSKCQVTVPATKLAIIAGSMLTIAVSGLYTAQSISFKHTIPLVIHSNVQNDFWELDGNEIGNLPAILAFDNIPYPKWTYGEFMFSHVSLTNNDTSTFPGNTTSIEARVPAQRAVMNCTMVDNDFDIKFRLNATGSADKLDDYAGLIVSHNNPLGNCGVEITASVYNQNPYYGVLSEYTVPLKPECPVYLMYVGSLHRNGPNDTSSIAYCNPYLEQLELNVTFTDSNFTVDTSRPPRPIPGTSKVLARNQSIPTDSFYSLLDSGLSNPSSDHKNHGYNGNMDYFFNALIGSGMASSGSELIGPGNADRLLNKAARLYSITAAQVLNAQVNMDMWEPTQDQQRNGTMLREEFRLVQSPIATHILAGLLGFMLVCAVTAYATLRTRGILPNDPCCIAAKASLLAGSKIISDDVIPPGSEWLSDGQLRMNGTFAEDRFRLKWWDGQRYGLDIEPDDEGEQPVRS</sequence>
<comment type="caution">
    <text evidence="1">The sequence shown here is derived from an EMBL/GenBank/DDBJ whole genome shotgun (WGS) entry which is preliminary data.</text>
</comment>
<evidence type="ECO:0000313" key="1">
    <source>
        <dbReference type="EMBL" id="KAK1138622.1"/>
    </source>
</evidence>
<accession>A0ACC3AME9</accession>
<name>A0ACC3AME9_9EURO</name>
<reference evidence="1 2" key="1">
    <citation type="journal article" date="2023" name="ACS Omega">
        <title>Identification of the Neoaspergillic Acid Biosynthesis Gene Cluster by Establishing an In Vitro CRISPR-Ribonucleoprotein Genetic System in Aspergillus melleus.</title>
        <authorList>
            <person name="Yuan B."/>
            <person name="Grau M.F."/>
            <person name="Murata R.M."/>
            <person name="Torok T."/>
            <person name="Venkateswaran K."/>
            <person name="Stajich J.E."/>
            <person name="Wang C.C.C."/>
        </authorList>
    </citation>
    <scope>NUCLEOTIDE SEQUENCE [LARGE SCALE GENOMIC DNA]</scope>
    <source>
        <strain evidence="1 2">IMV 1140</strain>
    </source>
</reference>
<protein>
    <submittedName>
        <fullName evidence="1">Uncharacterized protein</fullName>
    </submittedName>
</protein>
<dbReference type="EMBL" id="JAOPJF010000138">
    <property type="protein sequence ID" value="KAK1138622.1"/>
    <property type="molecule type" value="Genomic_DNA"/>
</dbReference>
<evidence type="ECO:0000313" key="2">
    <source>
        <dbReference type="Proteomes" id="UP001177260"/>
    </source>
</evidence>
<dbReference type="Proteomes" id="UP001177260">
    <property type="component" value="Unassembled WGS sequence"/>
</dbReference>
<organism evidence="1 2">
    <name type="scientific">Aspergillus melleus</name>
    <dbReference type="NCBI Taxonomy" id="138277"/>
    <lineage>
        <taxon>Eukaryota</taxon>
        <taxon>Fungi</taxon>
        <taxon>Dikarya</taxon>
        <taxon>Ascomycota</taxon>
        <taxon>Pezizomycotina</taxon>
        <taxon>Eurotiomycetes</taxon>
        <taxon>Eurotiomycetidae</taxon>
        <taxon>Eurotiales</taxon>
        <taxon>Aspergillaceae</taxon>
        <taxon>Aspergillus</taxon>
        <taxon>Aspergillus subgen. Circumdati</taxon>
    </lineage>
</organism>